<dbReference type="EMBL" id="JARKHS020009749">
    <property type="protein sequence ID" value="KAK8779516.1"/>
    <property type="molecule type" value="Genomic_DNA"/>
</dbReference>
<keyword evidence="2 5" id="KW-0863">Zinc-finger</keyword>
<keyword evidence="4 5" id="KW-0238">DNA-binding</keyword>
<evidence type="ECO:0000256" key="1">
    <source>
        <dbReference type="ARBA" id="ARBA00022723"/>
    </source>
</evidence>
<evidence type="ECO:0000256" key="6">
    <source>
        <dbReference type="SAM" id="MobiDB-lite"/>
    </source>
</evidence>
<protein>
    <recommendedName>
        <fullName evidence="7">THAP-type domain-containing protein</fullName>
    </recommendedName>
</protein>
<comment type="caution">
    <text evidence="8">The sequence shown here is derived from an EMBL/GenBank/DDBJ whole genome shotgun (WGS) entry which is preliminary data.</text>
</comment>
<evidence type="ECO:0000259" key="7">
    <source>
        <dbReference type="PROSITE" id="PS50950"/>
    </source>
</evidence>
<proteinExistence type="predicted"/>
<evidence type="ECO:0000313" key="9">
    <source>
        <dbReference type="Proteomes" id="UP001321473"/>
    </source>
</evidence>
<dbReference type="GO" id="GO:0003677">
    <property type="term" value="F:DNA binding"/>
    <property type="evidence" value="ECO:0007669"/>
    <property type="project" value="UniProtKB-UniRule"/>
</dbReference>
<dbReference type="AlphaFoldDB" id="A0AAQ4EXD2"/>
<feature type="region of interest" description="Disordered" evidence="6">
    <location>
        <begin position="488"/>
        <end position="519"/>
    </location>
</feature>
<evidence type="ECO:0000256" key="2">
    <source>
        <dbReference type="ARBA" id="ARBA00022771"/>
    </source>
</evidence>
<name>A0AAQ4EXD2_AMBAM</name>
<keyword evidence="9" id="KW-1185">Reference proteome</keyword>
<reference evidence="8 9" key="1">
    <citation type="journal article" date="2023" name="Arcadia Sci">
        <title>De novo assembly of a long-read Amblyomma americanum tick genome.</title>
        <authorList>
            <person name="Chou S."/>
            <person name="Poskanzer K.E."/>
            <person name="Rollins M."/>
            <person name="Thuy-Boun P.S."/>
        </authorList>
    </citation>
    <scope>NUCLEOTIDE SEQUENCE [LARGE SCALE GENOMIC DNA]</scope>
    <source>
        <strain evidence="8">F_SG_1</strain>
        <tissue evidence="8">Salivary glands</tissue>
    </source>
</reference>
<feature type="compositionally biased region" description="Polar residues" evidence="6">
    <location>
        <begin position="229"/>
        <end position="242"/>
    </location>
</feature>
<dbReference type="GO" id="GO:0008270">
    <property type="term" value="F:zinc ion binding"/>
    <property type="evidence" value="ECO:0007669"/>
    <property type="project" value="UniProtKB-KW"/>
</dbReference>
<evidence type="ECO:0000313" key="8">
    <source>
        <dbReference type="EMBL" id="KAK8779516.1"/>
    </source>
</evidence>
<feature type="region of interest" description="Disordered" evidence="6">
    <location>
        <begin position="191"/>
        <end position="242"/>
    </location>
</feature>
<evidence type="ECO:0000256" key="3">
    <source>
        <dbReference type="ARBA" id="ARBA00022833"/>
    </source>
</evidence>
<evidence type="ECO:0000256" key="5">
    <source>
        <dbReference type="PROSITE-ProRule" id="PRU00309"/>
    </source>
</evidence>
<organism evidence="8 9">
    <name type="scientific">Amblyomma americanum</name>
    <name type="common">Lone star tick</name>
    <dbReference type="NCBI Taxonomy" id="6943"/>
    <lineage>
        <taxon>Eukaryota</taxon>
        <taxon>Metazoa</taxon>
        <taxon>Ecdysozoa</taxon>
        <taxon>Arthropoda</taxon>
        <taxon>Chelicerata</taxon>
        <taxon>Arachnida</taxon>
        <taxon>Acari</taxon>
        <taxon>Parasitiformes</taxon>
        <taxon>Ixodida</taxon>
        <taxon>Ixodoidea</taxon>
        <taxon>Ixodidae</taxon>
        <taxon>Amblyomminae</taxon>
        <taxon>Amblyomma</taxon>
    </lineage>
</organism>
<evidence type="ECO:0000256" key="4">
    <source>
        <dbReference type="ARBA" id="ARBA00023125"/>
    </source>
</evidence>
<sequence length="519" mass="55673">MRGACIRGSCSTTFLRRSGPPLCLVVKWRLLCCIRLSFVFCPSRSHTSRKAAAGNAMELSPALTCYIRGCPNEFGVVNTKDLLFVCTSDDIQCKAWLAAIPKASLRDVDDKLCLCSLHFENGLNVGGDSLPTIFPPVPATSEIITDEPLPPAPIVPPIKIKEEPVDDYEQMGQPSSEIESSENIDSLASWENDESSMEVGQVTGTPSGSRGAALIPPHKIKKEVGDSNEAGTSSSTQDSTSVEASGHFLQFVTSYVVKNEPHDDSAEVAAPPPGSGCGVVETVDRSSAFEVQEEFGEILLESIKTEEENDVSPPLSLPSTSRVPLVSFPSTLGVTIKTEPPDEVVTNGFGGPSASHDQGCQADSDSSSTILLLPPGFISEPPGQPSSVASGPTAFVAGNAGVLTGDAGFVISDVYSVAGGQQECVAEDVVHCSRCVNGEGRQMHDKSTCTNLPTRTVWTQTVEPDKRTVWTQVAQLGDLRTLTHRATQTDPWLERSPRLPTVTRRKRRYEDDDDFTDKF</sequence>
<dbReference type="Proteomes" id="UP001321473">
    <property type="component" value="Unassembled WGS sequence"/>
</dbReference>
<accession>A0AAQ4EXD2</accession>
<dbReference type="PROSITE" id="PS50950">
    <property type="entry name" value="ZF_THAP"/>
    <property type="match status" value="1"/>
</dbReference>
<dbReference type="Pfam" id="PF05485">
    <property type="entry name" value="THAP"/>
    <property type="match status" value="1"/>
</dbReference>
<gene>
    <name evidence="8" type="ORF">V5799_019140</name>
</gene>
<dbReference type="InterPro" id="IPR006612">
    <property type="entry name" value="THAP_Znf"/>
</dbReference>
<feature type="domain" description="THAP-type" evidence="7">
    <location>
        <begin position="60"/>
        <end position="134"/>
    </location>
</feature>
<keyword evidence="3" id="KW-0862">Zinc</keyword>
<dbReference type="SUPFAM" id="SSF57716">
    <property type="entry name" value="Glucocorticoid receptor-like (DNA-binding domain)"/>
    <property type="match status" value="1"/>
</dbReference>
<keyword evidence="1" id="KW-0479">Metal-binding</keyword>